<gene>
    <name evidence="8" type="ORF">KP014_14165</name>
</gene>
<comment type="similarity">
    <text evidence="1">Belongs to the UPF0758 family.</text>
</comment>
<keyword evidence="3" id="KW-0479">Metal-binding</keyword>
<dbReference type="PANTHER" id="PTHR30471:SF3">
    <property type="entry name" value="UPF0758 PROTEIN YEES-RELATED"/>
    <property type="match status" value="1"/>
</dbReference>
<dbReference type="InterPro" id="IPR025657">
    <property type="entry name" value="RadC_JAB"/>
</dbReference>
<evidence type="ECO:0000256" key="4">
    <source>
        <dbReference type="ARBA" id="ARBA00022801"/>
    </source>
</evidence>
<protein>
    <submittedName>
        <fullName evidence="8">JAB domain-containing protein</fullName>
    </submittedName>
</protein>
<evidence type="ECO:0000256" key="5">
    <source>
        <dbReference type="ARBA" id="ARBA00022833"/>
    </source>
</evidence>
<dbReference type="PROSITE" id="PS50249">
    <property type="entry name" value="MPN"/>
    <property type="match status" value="1"/>
</dbReference>
<reference evidence="8 9" key="1">
    <citation type="submission" date="2021-06" db="EMBL/GenBank/DDBJ databases">
        <title>Whole genome sequence of Paenibacillus sophorae DSM23020 for comparative genomics.</title>
        <authorList>
            <person name="Kim M.-J."/>
            <person name="Lee G."/>
            <person name="Shin J.-H."/>
        </authorList>
    </citation>
    <scope>NUCLEOTIDE SEQUENCE [LARGE SCALE GENOMIC DNA]</scope>
    <source>
        <strain evidence="8 9">DSM 23020</strain>
    </source>
</reference>
<name>A0ABX8HMR9_9BACL</name>
<keyword evidence="9" id="KW-1185">Reference proteome</keyword>
<dbReference type="InterPro" id="IPR001405">
    <property type="entry name" value="UPF0758"/>
</dbReference>
<sequence>MTSPELAGSYFSAFLSGLRDRELFMVVFLDNSNQIIETRILSEGGIAEAPIYPRNVLKAALNCDCTSVILAHNHPGGSLKPSWEDLLLTERMTAIFEPLHINILDHIIIGGTGYASLAQLGQMPKAAEKSASYEAITFKSQEEPASYSAFEMLAVATEEAAFDEEWER</sequence>
<keyword evidence="5" id="KW-0862">Zinc</keyword>
<dbReference type="InterPro" id="IPR037518">
    <property type="entry name" value="MPN"/>
</dbReference>
<keyword evidence="6" id="KW-0482">Metalloprotease</keyword>
<keyword evidence="4" id="KW-0378">Hydrolase</keyword>
<dbReference type="EMBL" id="CP076607">
    <property type="protein sequence ID" value="QWU18352.1"/>
    <property type="molecule type" value="Genomic_DNA"/>
</dbReference>
<organism evidence="8 9">
    <name type="scientific">Paenibacillus sophorae</name>
    <dbReference type="NCBI Taxonomy" id="1333845"/>
    <lineage>
        <taxon>Bacteria</taxon>
        <taxon>Bacillati</taxon>
        <taxon>Bacillota</taxon>
        <taxon>Bacilli</taxon>
        <taxon>Bacillales</taxon>
        <taxon>Paenibacillaceae</taxon>
        <taxon>Paenibacillus</taxon>
    </lineage>
</organism>
<evidence type="ECO:0000256" key="1">
    <source>
        <dbReference type="ARBA" id="ARBA00010243"/>
    </source>
</evidence>
<dbReference type="Gene3D" id="3.40.140.10">
    <property type="entry name" value="Cytidine Deaminase, domain 2"/>
    <property type="match status" value="1"/>
</dbReference>
<keyword evidence="2" id="KW-0645">Protease</keyword>
<dbReference type="PANTHER" id="PTHR30471">
    <property type="entry name" value="DNA REPAIR PROTEIN RADC"/>
    <property type="match status" value="1"/>
</dbReference>
<dbReference type="CDD" id="cd08071">
    <property type="entry name" value="MPN_DUF2466"/>
    <property type="match status" value="1"/>
</dbReference>
<evidence type="ECO:0000256" key="3">
    <source>
        <dbReference type="ARBA" id="ARBA00022723"/>
    </source>
</evidence>
<proteinExistence type="inferred from homology"/>
<dbReference type="RefSeq" id="WP_090834592.1">
    <property type="nucleotide sequence ID" value="NZ_CP076607.1"/>
</dbReference>
<evidence type="ECO:0000313" key="9">
    <source>
        <dbReference type="Proteomes" id="UP000683429"/>
    </source>
</evidence>
<evidence type="ECO:0000313" key="8">
    <source>
        <dbReference type="EMBL" id="QWU18352.1"/>
    </source>
</evidence>
<evidence type="ECO:0000256" key="2">
    <source>
        <dbReference type="ARBA" id="ARBA00022670"/>
    </source>
</evidence>
<dbReference type="SUPFAM" id="SSF102712">
    <property type="entry name" value="JAB1/MPN domain"/>
    <property type="match status" value="1"/>
</dbReference>
<evidence type="ECO:0000256" key="6">
    <source>
        <dbReference type="ARBA" id="ARBA00023049"/>
    </source>
</evidence>
<dbReference type="Pfam" id="PF04002">
    <property type="entry name" value="RadC"/>
    <property type="match status" value="1"/>
</dbReference>
<feature type="domain" description="MPN" evidence="7">
    <location>
        <begin position="1"/>
        <end position="123"/>
    </location>
</feature>
<evidence type="ECO:0000259" key="7">
    <source>
        <dbReference type="PROSITE" id="PS50249"/>
    </source>
</evidence>
<accession>A0ABX8HMR9</accession>
<dbReference type="Proteomes" id="UP000683429">
    <property type="component" value="Chromosome"/>
</dbReference>